<evidence type="ECO:0000313" key="2">
    <source>
        <dbReference type="Proteomes" id="UP000010296"/>
    </source>
</evidence>
<comment type="caution">
    <text evidence="1">The sequence shown here is derived from an EMBL/GenBank/DDBJ whole genome shotgun (WGS) entry which is preliminary data.</text>
</comment>
<dbReference type="InterPro" id="IPR027417">
    <property type="entry name" value="P-loop_NTPase"/>
</dbReference>
<keyword evidence="2" id="KW-1185">Reference proteome</keyword>
<dbReference type="AlphaFoldDB" id="E6LJ25"/>
<sequence>MYALKNLVRQITKINRFKSEFNHDLHIKSVIATKTMKNNTHRMILNSAKQALDKQVDFSNIEIRNTIKFTEYLLTNTKPLALEKDEDLNKEYKHFKQLYFDFAEELGY</sequence>
<dbReference type="HOGENOM" id="CLU_2192947_0_0_9"/>
<proteinExistence type="predicted"/>
<gene>
    <name evidence="1" type="ORF">HMPREF9088_2365</name>
</gene>
<organism evidence="1 2">
    <name type="scientific">Enterococcus italicus (strain DSM 15952 / CCUG 50447 / LMG 22039 / TP 1.5)</name>
    <dbReference type="NCBI Taxonomy" id="888064"/>
    <lineage>
        <taxon>Bacteria</taxon>
        <taxon>Bacillati</taxon>
        <taxon>Bacillota</taxon>
        <taxon>Bacilli</taxon>
        <taxon>Lactobacillales</taxon>
        <taxon>Enterococcaceae</taxon>
        <taxon>Enterococcus</taxon>
    </lineage>
</organism>
<reference evidence="1 2" key="1">
    <citation type="submission" date="2010-12" db="EMBL/GenBank/DDBJ databases">
        <authorList>
            <person name="Muzny D."/>
            <person name="Qin X."/>
            <person name="Deng J."/>
            <person name="Jiang H."/>
            <person name="Liu Y."/>
            <person name="Qu J."/>
            <person name="Song X.-Z."/>
            <person name="Zhang L."/>
            <person name="Thornton R."/>
            <person name="Coyle M."/>
            <person name="Francisco L."/>
            <person name="Jackson L."/>
            <person name="Javaid M."/>
            <person name="Korchina V."/>
            <person name="Kovar C."/>
            <person name="Mata R."/>
            <person name="Mathew T."/>
            <person name="Ngo R."/>
            <person name="Nguyen L."/>
            <person name="Nguyen N."/>
            <person name="Okwuonu G."/>
            <person name="Ongeri F."/>
            <person name="Pham C."/>
            <person name="Simmons D."/>
            <person name="Wilczek-Boney K."/>
            <person name="Hale W."/>
            <person name="Jakkamsetti A."/>
            <person name="Pham P."/>
            <person name="Ruth R."/>
            <person name="San Lucas F."/>
            <person name="Warren J."/>
            <person name="Zhang J."/>
            <person name="Zhao Z."/>
            <person name="Zhou C."/>
            <person name="Zhu D."/>
            <person name="Lee S."/>
            <person name="Bess C."/>
            <person name="Blankenburg K."/>
            <person name="Forbes L."/>
            <person name="Fu Q."/>
            <person name="Gubbala S."/>
            <person name="Hirani K."/>
            <person name="Jayaseelan J.C."/>
            <person name="Lara F."/>
            <person name="Munidasa M."/>
            <person name="Palculict T."/>
            <person name="Patil S."/>
            <person name="Pu L.-L."/>
            <person name="Saada N."/>
            <person name="Tang L."/>
            <person name="Weissenberger G."/>
            <person name="Zhu Y."/>
            <person name="Hemphill L."/>
            <person name="Shang Y."/>
            <person name="Youmans B."/>
            <person name="Ayvaz T."/>
            <person name="Ross M."/>
            <person name="Santibanez J."/>
            <person name="Aqrawi P."/>
            <person name="Gross S."/>
            <person name="Joshi V."/>
            <person name="Fowler G."/>
            <person name="Nazareth L."/>
            <person name="Reid J."/>
            <person name="Worley K."/>
            <person name="Petrosino J."/>
            <person name="Highlander S."/>
            <person name="Gibbs R."/>
        </authorList>
    </citation>
    <scope>NUCLEOTIDE SEQUENCE [LARGE SCALE GENOMIC DNA]</scope>
    <source>
        <strain evidence="2">DSM 15952 / CCUG 50447 / LMG 22039 / TP 1.5</strain>
    </source>
</reference>
<accession>E6LJ25</accession>
<name>E6LJ25_ENTI1</name>
<dbReference type="EMBL" id="AEPV01000124">
    <property type="protein sequence ID" value="EFU72799.1"/>
    <property type="molecule type" value="Genomic_DNA"/>
</dbReference>
<protein>
    <submittedName>
        <fullName evidence="1">Uncharacterized protein</fullName>
    </submittedName>
</protein>
<dbReference type="Gene3D" id="3.40.50.300">
    <property type="entry name" value="P-loop containing nucleotide triphosphate hydrolases"/>
    <property type="match status" value="1"/>
</dbReference>
<evidence type="ECO:0000313" key="1">
    <source>
        <dbReference type="EMBL" id="EFU72799.1"/>
    </source>
</evidence>
<dbReference type="Proteomes" id="UP000010296">
    <property type="component" value="Unassembled WGS sequence"/>
</dbReference>